<dbReference type="eggNOG" id="ENOG502ZTHE">
    <property type="taxonomic scope" value="Bacteria"/>
</dbReference>
<protein>
    <submittedName>
        <fullName evidence="1">Uncharacterized protein</fullName>
    </submittedName>
</protein>
<organism evidence="1 2">
    <name type="scientific">Exiguobacterium sp. (strain ATCC BAA-1283 / AT1b)</name>
    <dbReference type="NCBI Taxonomy" id="360911"/>
    <lineage>
        <taxon>Bacteria</taxon>
        <taxon>Bacillati</taxon>
        <taxon>Bacillota</taxon>
        <taxon>Bacilli</taxon>
        <taxon>Bacillales</taxon>
        <taxon>Bacillales Family XII. Incertae Sedis</taxon>
        <taxon>Exiguobacterium</taxon>
    </lineage>
</organism>
<dbReference type="STRING" id="360911.EAT1b_1103"/>
<accession>C4L6T8</accession>
<dbReference type="Proteomes" id="UP000000716">
    <property type="component" value="Chromosome"/>
</dbReference>
<gene>
    <name evidence="1" type="ordered locus">EAT1b_1103</name>
</gene>
<reference evidence="1 2" key="1">
    <citation type="journal article" date="2011" name="J. Bacteriol.">
        <title>Complete genome sequence of the Thermophilic Bacterium Exiguobacterium sp. AT1b.</title>
        <authorList>
            <person name="Vishnivetskaya T.A."/>
            <person name="Lucas S."/>
            <person name="Copeland A."/>
            <person name="Lapidus A."/>
            <person name="Glavina Del Rio T."/>
            <person name="Dalin E."/>
            <person name="Tice H."/>
            <person name="Bruce D.C."/>
            <person name="Goodwin L.A."/>
            <person name="Pitluck S."/>
            <person name="Saunders E."/>
            <person name="Brettin T."/>
            <person name="Detter C."/>
            <person name="Han C."/>
            <person name="Larimer F."/>
            <person name="Land M.L."/>
            <person name="Hauser L.J."/>
            <person name="Kyrpides N.C."/>
            <person name="Ovchinnikova G."/>
            <person name="Kathariou S."/>
            <person name="Ramaley R.F."/>
            <person name="Rodrigues D.F."/>
            <person name="Hendrix C."/>
            <person name="Richardson P."/>
            <person name="Tiedje J.M."/>
        </authorList>
    </citation>
    <scope>NUCLEOTIDE SEQUENCE [LARGE SCALE GENOMIC DNA]</scope>
    <source>
        <strain evidence="2">ATCC BAA-1283 / AT1b</strain>
    </source>
</reference>
<evidence type="ECO:0000313" key="1">
    <source>
        <dbReference type="EMBL" id="ACQ70031.1"/>
    </source>
</evidence>
<dbReference type="RefSeq" id="WP_012727150.1">
    <property type="nucleotide sequence ID" value="NC_012673.1"/>
</dbReference>
<dbReference type="AlphaFoldDB" id="C4L6T8"/>
<evidence type="ECO:0000313" key="2">
    <source>
        <dbReference type="Proteomes" id="UP000000716"/>
    </source>
</evidence>
<sequence length="567" mass="63456">MKTTSVTTLTQLNDALQDTTVQRIRLLNDIVGNLSLTRKVDLALNGFKVTGNVGINHSEAGTVTIEAGTIQGDLTVNTPNATVVNQANVTGTASIQDVADNTFDNSGRLKKLEVTDPNGARIINHKPNLIETFIIDSPAPVELSGVFETVEILQDSFITFAENTTLEELKADENVSVEVIKPKSVEIKVAPTQMKESELTLDDATVIRKLRGLIEKMRPYLEKEVPDKTDVEQFVVLLTEANELSHILYQKDPRGTLTQQLMRDIATISHEFFEAIPVPKELENIAEEFKVEIVGADQLSGAHVVFPEVPEGIDFYMSSDYQVKEKYLIPARPTNDDEVRHVFASFTFSTENSHVTKQGLFHIPSGTGEITFELMDPEEYSSLSDYTTNKDFQLGGELPPGNVSSFIIRVSEGKTVEELLNSPLLAERKKQVNFTAFKRITQEPFTLQPEYQMEFNKEFNTSLNQIVKNDQLDTSDPNFVAVGDGGFTFDEMNKVLEITGNISSVEFRSAFMEYYTQKHPIEREKYLNVNFIQVLPLDAKLETYHQLFSESKNGGEGMFLIDVMPSE</sequence>
<name>C4L6T8_EXISA</name>
<keyword evidence="2" id="KW-1185">Reference proteome</keyword>
<dbReference type="HOGENOM" id="CLU_480417_0_0_9"/>
<dbReference type="EMBL" id="CP001615">
    <property type="protein sequence ID" value="ACQ70031.1"/>
    <property type="molecule type" value="Genomic_DNA"/>
</dbReference>
<proteinExistence type="predicted"/>
<dbReference type="KEGG" id="eat:EAT1b_1103"/>